<dbReference type="Proteomes" id="UP000692954">
    <property type="component" value="Unassembled WGS sequence"/>
</dbReference>
<sequence length="108" mass="13259">MRNKIDRQTNQFNMFLWLFNQDNLVSVAEIIYMSIQFLRNFTNVHSIKQDESDIWKQYLTQKIQSKIQRIYNRTQIIMCVLDFYDQQKQKELSEKIIIVFTVKIQLFE</sequence>
<gene>
    <name evidence="1" type="ORF">PSON_ATCC_30995.1.T0630206</name>
</gene>
<evidence type="ECO:0000313" key="1">
    <source>
        <dbReference type="EMBL" id="CAD8095064.1"/>
    </source>
</evidence>
<dbReference type="AlphaFoldDB" id="A0A8S1P274"/>
<name>A0A8S1P274_9CILI</name>
<organism evidence="1 2">
    <name type="scientific">Paramecium sonneborni</name>
    <dbReference type="NCBI Taxonomy" id="65129"/>
    <lineage>
        <taxon>Eukaryota</taxon>
        <taxon>Sar</taxon>
        <taxon>Alveolata</taxon>
        <taxon>Ciliophora</taxon>
        <taxon>Intramacronucleata</taxon>
        <taxon>Oligohymenophorea</taxon>
        <taxon>Peniculida</taxon>
        <taxon>Parameciidae</taxon>
        <taxon>Paramecium</taxon>
    </lineage>
</organism>
<comment type="caution">
    <text evidence="1">The sequence shown here is derived from an EMBL/GenBank/DDBJ whole genome shotgun (WGS) entry which is preliminary data.</text>
</comment>
<dbReference type="EMBL" id="CAJJDN010000063">
    <property type="protein sequence ID" value="CAD8095064.1"/>
    <property type="molecule type" value="Genomic_DNA"/>
</dbReference>
<evidence type="ECO:0000313" key="2">
    <source>
        <dbReference type="Proteomes" id="UP000692954"/>
    </source>
</evidence>
<proteinExistence type="predicted"/>
<reference evidence="1" key="1">
    <citation type="submission" date="2021-01" db="EMBL/GenBank/DDBJ databases">
        <authorList>
            <consortium name="Genoscope - CEA"/>
            <person name="William W."/>
        </authorList>
    </citation>
    <scope>NUCLEOTIDE SEQUENCE</scope>
</reference>
<keyword evidence="2" id="KW-1185">Reference proteome</keyword>
<protein>
    <submittedName>
        <fullName evidence="1">Uncharacterized protein</fullName>
    </submittedName>
</protein>
<accession>A0A8S1P274</accession>